<evidence type="ECO:0000256" key="2">
    <source>
        <dbReference type="ARBA" id="ARBA00023015"/>
    </source>
</evidence>
<dbReference type="GO" id="GO:0005634">
    <property type="term" value="C:nucleus"/>
    <property type="evidence" value="ECO:0007669"/>
    <property type="project" value="UniProtKB-SubCell"/>
</dbReference>
<keyword evidence="5" id="KW-0539">Nucleus</keyword>
<dbReference type="SUPFAM" id="SSF101936">
    <property type="entry name" value="DNA-binding pseudobarrel domain"/>
    <property type="match status" value="2"/>
</dbReference>
<protein>
    <recommendedName>
        <fullName evidence="6">TF-B3 domain-containing protein</fullName>
    </recommendedName>
</protein>
<dbReference type="AlphaFoldDB" id="A0AAD4J0X1"/>
<dbReference type="GO" id="GO:0003677">
    <property type="term" value="F:DNA binding"/>
    <property type="evidence" value="ECO:0007669"/>
    <property type="project" value="UniProtKB-KW"/>
</dbReference>
<keyword evidence="3" id="KW-0238">DNA-binding</keyword>
<dbReference type="SMART" id="SM01019">
    <property type="entry name" value="B3"/>
    <property type="match status" value="2"/>
</dbReference>
<feature type="domain" description="TF-B3" evidence="6">
    <location>
        <begin position="9"/>
        <end position="102"/>
    </location>
</feature>
<dbReference type="InterPro" id="IPR003340">
    <property type="entry name" value="B3_DNA-bd"/>
</dbReference>
<evidence type="ECO:0000256" key="1">
    <source>
        <dbReference type="ARBA" id="ARBA00004123"/>
    </source>
</evidence>
<dbReference type="CDD" id="cd10017">
    <property type="entry name" value="B3_DNA"/>
    <property type="match status" value="1"/>
</dbReference>
<evidence type="ECO:0000313" key="8">
    <source>
        <dbReference type="Proteomes" id="UP001190926"/>
    </source>
</evidence>
<keyword evidence="2" id="KW-0805">Transcription regulation</keyword>
<comment type="caution">
    <text evidence="7">The sequence shown here is derived from an EMBL/GenBank/DDBJ whole genome shotgun (WGS) entry which is preliminary data.</text>
</comment>
<dbReference type="Pfam" id="PF02362">
    <property type="entry name" value="B3"/>
    <property type="match status" value="2"/>
</dbReference>
<dbReference type="InterPro" id="IPR015300">
    <property type="entry name" value="DNA-bd_pseudobarrel_sf"/>
</dbReference>
<evidence type="ECO:0000256" key="4">
    <source>
        <dbReference type="ARBA" id="ARBA00023163"/>
    </source>
</evidence>
<organism evidence="7 8">
    <name type="scientific">Perilla frutescens var. hirtella</name>
    <name type="common">Perilla citriodora</name>
    <name type="synonym">Perilla setoyensis</name>
    <dbReference type="NCBI Taxonomy" id="608512"/>
    <lineage>
        <taxon>Eukaryota</taxon>
        <taxon>Viridiplantae</taxon>
        <taxon>Streptophyta</taxon>
        <taxon>Embryophyta</taxon>
        <taxon>Tracheophyta</taxon>
        <taxon>Spermatophyta</taxon>
        <taxon>Magnoliopsida</taxon>
        <taxon>eudicotyledons</taxon>
        <taxon>Gunneridae</taxon>
        <taxon>Pentapetalae</taxon>
        <taxon>asterids</taxon>
        <taxon>lamiids</taxon>
        <taxon>Lamiales</taxon>
        <taxon>Lamiaceae</taxon>
        <taxon>Nepetoideae</taxon>
        <taxon>Elsholtzieae</taxon>
        <taxon>Perilla</taxon>
    </lineage>
</organism>
<proteinExistence type="predicted"/>
<accession>A0AAD4J0X1</accession>
<evidence type="ECO:0000256" key="5">
    <source>
        <dbReference type="ARBA" id="ARBA00023242"/>
    </source>
</evidence>
<name>A0AAD4J0X1_PERFH</name>
<evidence type="ECO:0000256" key="3">
    <source>
        <dbReference type="ARBA" id="ARBA00023125"/>
    </source>
</evidence>
<dbReference type="PROSITE" id="PS50863">
    <property type="entry name" value="B3"/>
    <property type="match status" value="2"/>
</dbReference>
<evidence type="ECO:0000313" key="7">
    <source>
        <dbReference type="EMBL" id="KAH6825076.1"/>
    </source>
</evidence>
<comment type="subcellular location">
    <subcellularLocation>
        <location evidence="1">Nucleus</location>
    </subcellularLocation>
</comment>
<dbReference type="InterPro" id="IPR050655">
    <property type="entry name" value="Plant_B3_domain"/>
</dbReference>
<dbReference type="Gene3D" id="2.40.330.10">
    <property type="entry name" value="DNA-binding pseudobarrel domain"/>
    <property type="match status" value="2"/>
</dbReference>
<gene>
    <name evidence="7" type="ORF">C2S53_018455</name>
</gene>
<reference evidence="7 8" key="1">
    <citation type="journal article" date="2021" name="Nat. Commun.">
        <title>Incipient diploidization of the medicinal plant Perilla within 10,000 years.</title>
        <authorList>
            <person name="Zhang Y."/>
            <person name="Shen Q."/>
            <person name="Leng L."/>
            <person name="Zhang D."/>
            <person name="Chen S."/>
            <person name="Shi Y."/>
            <person name="Ning Z."/>
            <person name="Chen S."/>
        </authorList>
    </citation>
    <scope>NUCLEOTIDE SEQUENCE [LARGE SCALE GENOMIC DNA]</scope>
    <source>
        <strain evidence="8">cv. PC099</strain>
    </source>
</reference>
<sequence length="347" mass="39941">MASTGSTGHKSFCMKTVDYAEQALVLLPAYMSYVENNSSTFVKLTDRSGRWWDVVVQKLNGREFITDGWCTFAGEIGLKSGQYMVFTEVSITTLLVQMYDSQLIERNVVIDTSCGYPENKDTHISFCKHLLEEYHTDFIVDPHMIPQAFVSKNVLVTYLRGVRLEAVARDHTDNWLTKFDILRFEMQADMDRWEVWAYNAFGSEKLGGPVTISELMHEWRINHRLYVKSQFVREMTQNTINGKLEIPKKFAQTTGITAKSYVELRMANGNVYAVPGRYQVKCHKNMRLFMYLGWQQFIRSNNIRIGNVLLFTYIPGSNNVIAVDILEKTEGRNMIGRADKGGWLPFP</sequence>
<dbReference type="EMBL" id="SDAM02000267">
    <property type="protein sequence ID" value="KAH6825076.1"/>
    <property type="molecule type" value="Genomic_DNA"/>
</dbReference>
<feature type="domain" description="TF-B3" evidence="6">
    <location>
        <begin position="229"/>
        <end position="329"/>
    </location>
</feature>
<dbReference type="Proteomes" id="UP001190926">
    <property type="component" value="Unassembled WGS sequence"/>
</dbReference>
<dbReference type="PANTHER" id="PTHR31920:SF132">
    <property type="entry name" value="TF-B3 DOMAIN-CONTAINING PROTEIN"/>
    <property type="match status" value="1"/>
</dbReference>
<dbReference type="PANTHER" id="PTHR31920">
    <property type="entry name" value="B3 DOMAIN-CONTAINING"/>
    <property type="match status" value="1"/>
</dbReference>
<keyword evidence="4" id="KW-0804">Transcription</keyword>
<keyword evidence="8" id="KW-1185">Reference proteome</keyword>
<evidence type="ECO:0000259" key="6">
    <source>
        <dbReference type="PROSITE" id="PS50863"/>
    </source>
</evidence>